<dbReference type="InterPro" id="IPR046342">
    <property type="entry name" value="CBS_dom_sf"/>
</dbReference>
<feature type="domain" description="CBS" evidence="3">
    <location>
        <begin position="4"/>
        <end position="64"/>
    </location>
</feature>
<dbReference type="SUPFAM" id="SSF54631">
    <property type="entry name" value="CBS-domain pair"/>
    <property type="match status" value="1"/>
</dbReference>
<evidence type="ECO:0000256" key="1">
    <source>
        <dbReference type="ARBA" id="ARBA00023122"/>
    </source>
</evidence>
<sequence length="140" mass="15317">MAEILREKGGDVIRIGGGATVFEAVKAMVEANVGALLVTEGDTIAGIFTERDYLRRIAVEGRRSRDTLVREVMTSPVVCVKPETSVDESMAIMSDRRIRHAPVVDGGTLVGMISIGDLVKFISKRQSFQIQYLTDYIGAR</sequence>
<dbReference type="InterPro" id="IPR000644">
    <property type="entry name" value="CBS_dom"/>
</dbReference>
<reference evidence="5" key="2">
    <citation type="journal article" date="2019" name="MicrobiologyOpen">
        <title>High-quality draft genome sequence of Gaiella occulta isolated from a 150 meter deep mineral water borehole and comparison with the genome sequences of other deep-branching lineages of the phylum Actinobacteria.</title>
        <authorList>
            <person name="Severino R."/>
            <person name="Froufe H.J.C."/>
            <person name="Barroso C."/>
            <person name="Albuquerque L."/>
            <person name="Lobo-da-Cunha A."/>
            <person name="da Costa M.S."/>
            <person name="Egas C."/>
        </authorList>
    </citation>
    <scope>NUCLEOTIDE SEQUENCE [LARGE SCALE GENOMIC DNA]</scope>
    <source>
        <strain evidence="5">F2-233</strain>
    </source>
</reference>
<keyword evidence="5" id="KW-1185">Reference proteome</keyword>
<protein>
    <submittedName>
        <fullName evidence="4">CBS domain-containing protein</fullName>
    </submittedName>
</protein>
<dbReference type="InterPro" id="IPR044725">
    <property type="entry name" value="CBSX3_CBS_dom"/>
</dbReference>
<comment type="caution">
    <text evidence="4">The sequence shown here is derived from an EMBL/GenBank/DDBJ whole genome shotgun (WGS) entry which is preliminary data.</text>
</comment>
<dbReference type="Gene3D" id="3.10.580.10">
    <property type="entry name" value="CBS-domain"/>
    <property type="match status" value="1"/>
</dbReference>
<dbReference type="EMBL" id="QQZY01000002">
    <property type="protein sequence ID" value="RDI75312.1"/>
    <property type="molecule type" value="Genomic_DNA"/>
</dbReference>
<dbReference type="CDD" id="cd04623">
    <property type="entry name" value="CBS_pair_bac_euk"/>
    <property type="match status" value="1"/>
</dbReference>
<dbReference type="SMART" id="SM00116">
    <property type="entry name" value="CBS"/>
    <property type="match status" value="2"/>
</dbReference>
<gene>
    <name evidence="4" type="ORF">Gocc_1110</name>
</gene>
<reference evidence="4 5" key="1">
    <citation type="submission" date="2018-07" db="EMBL/GenBank/DDBJ databases">
        <title>High-quality-draft genome sequence of Gaiella occulta.</title>
        <authorList>
            <person name="Severino R."/>
            <person name="Froufe H.J.C."/>
            <person name="Rainey F.A."/>
            <person name="Barroso C."/>
            <person name="Albuquerque L."/>
            <person name="Lobo-Da-Cunha A."/>
            <person name="Da Costa M.S."/>
            <person name="Egas C."/>
        </authorList>
    </citation>
    <scope>NUCLEOTIDE SEQUENCE [LARGE SCALE GENOMIC DNA]</scope>
    <source>
        <strain evidence="4 5">F2-233</strain>
    </source>
</reference>
<dbReference type="Proteomes" id="UP000254134">
    <property type="component" value="Unassembled WGS sequence"/>
</dbReference>
<dbReference type="Pfam" id="PF00571">
    <property type="entry name" value="CBS"/>
    <property type="match status" value="2"/>
</dbReference>
<feature type="domain" description="CBS" evidence="3">
    <location>
        <begin position="73"/>
        <end position="128"/>
    </location>
</feature>
<accession>A0A7M2Z0Y5</accession>
<dbReference type="InterPro" id="IPR051257">
    <property type="entry name" value="Diverse_CBS-Domain"/>
</dbReference>
<organism evidence="4 5">
    <name type="scientific">Gaiella occulta</name>
    <dbReference type="NCBI Taxonomy" id="1002870"/>
    <lineage>
        <taxon>Bacteria</taxon>
        <taxon>Bacillati</taxon>
        <taxon>Actinomycetota</taxon>
        <taxon>Thermoleophilia</taxon>
        <taxon>Gaiellales</taxon>
        <taxon>Gaiellaceae</taxon>
        <taxon>Gaiella</taxon>
    </lineage>
</organism>
<evidence type="ECO:0000313" key="5">
    <source>
        <dbReference type="Proteomes" id="UP000254134"/>
    </source>
</evidence>
<evidence type="ECO:0000256" key="2">
    <source>
        <dbReference type="PROSITE-ProRule" id="PRU00703"/>
    </source>
</evidence>
<evidence type="ECO:0000313" key="4">
    <source>
        <dbReference type="EMBL" id="RDI75312.1"/>
    </source>
</evidence>
<keyword evidence="1 2" id="KW-0129">CBS domain</keyword>
<name>A0A7M2Z0Y5_9ACTN</name>
<dbReference type="AlphaFoldDB" id="A0A7M2Z0Y5"/>
<dbReference type="PROSITE" id="PS51371">
    <property type="entry name" value="CBS"/>
    <property type="match status" value="2"/>
</dbReference>
<dbReference type="PANTHER" id="PTHR43080">
    <property type="entry name" value="CBS DOMAIN-CONTAINING PROTEIN CBSX3, MITOCHONDRIAL"/>
    <property type="match status" value="1"/>
</dbReference>
<dbReference type="PANTHER" id="PTHR43080:SF2">
    <property type="entry name" value="CBS DOMAIN-CONTAINING PROTEIN"/>
    <property type="match status" value="1"/>
</dbReference>
<evidence type="ECO:0000259" key="3">
    <source>
        <dbReference type="PROSITE" id="PS51371"/>
    </source>
</evidence>
<proteinExistence type="predicted"/>